<feature type="compositionally biased region" description="Basic and acidic residues" evidence="1">
    <location>
        <begin position="189"/>
        <end position="209"/>
    </location>
</feature>
<feature type="compositionally biased region" description="Basic residues" evidence="1">
    <location>
        <begin position="317"/>
        <end position="327"/>
    </location>
</feature>
<feature type="compositionally biased region" description="Polar residues" evidence="1">
    <location>
        <begin position="233"/>
        <end position="248"/>
    </location>
</feature>
<dbReference type="SUPFAM" id="SSF56300">
    <property type="entry name" value="Metallo-dependent phosphatases"/>
    <property type="match status" value="1"/>
</dbReference>
<dbReference type="OrthoDB" id="10267127at2759"/>
<reference evidence="4" key="2">
    <citation type="submission" date="2008-08" db="EMBL/GenBank/DDBJ databases">
        <authorList>
            <consortium name="Diatom Consortium"/>
            <person name="Grigoriev I."/>
            <person name="Grimwood J."/>
            <person name="Kuo A."/>
            <person name="Otillar R.P."/>
            <person name="Salamov A."/>
            <person name="Detter J.C."/>
            <person name="Lindquist E."/>
            <person name="Shapiro H."/>
            <person name="Lucas S."/>
            <person name="Glavina del Rio T."/>
            <person name="Pitluck S."/>
            <person name="Rokhsar D."/>
            <person name="Bowler C."/>
        </authorList>
    </citation>
    <scope>GENOME REANNOTATION</scope>
    <source>
        <strain evidence="4">CCAP 1055/1</strain>
    </source>
</reference>
<feature type="compositionally biased region" description="Acidic residues" evidence="1">
    <location>
        <begin position="26"/>
        <end position="35"/>
    </location>
</feature>
<dbReference type="GO" id="GO:0016791">
    <property type="term" value="F:phosphatase activity"/>
    <property type="evidence" value="ECO:0007669"/>
    <property type="project" value="TreeGrafter"/>
</dbReference>
<proteinExistence type="predicted"/>
<dbReference type="EMBL" id="CM000606">
    <property type="protein sequence ID" value="EEC50458.1"/>
    <property type="molecule type" value="Genomic_DNA"/>
</dbReference>
<reference evidence="3 4" key="1">
    <citation type="journal article" date="2008" name="Nature">
        <title>The Phaeodactylum genome reveals the evolutionary history of diatom genomes.</title>
        <authorList>
            <person name="Bowler C."/>
            <person name="Allen A.E."/>
            <person name="Badger J.H."/>
            <person name="Grimwood J."/>
            <person name="Jabbari K."/>
            <person name="Kuo A."/>
            <person name="Maheswari U."/>
            <person name="Martens C."/>
            <person name="Maumus F."/>
            <person name="Otillar R.P."/>
            <person name="Rayko E."/>
            <person name="Salamov A."/>
            <person name="Vandepoele K."/>
            <person name="Beszteri B."/>
            <person name="Gruber A."/>
            <person name="Heijde M."/>
            <person name="Katinka M."/>
            <person name="Mock T."/>
            <person name="Valentin K."/>
            <person name="Verret F."/>
            <person name="Berges J.A."/>
            <person name="Brownlee C."/>
            <person name="Cadoret J.P."/>
            <person name="Chiovitti A."/>
            <person name="Choi C.J."/>
            <person name="Coesel S."/>
            <person name="De Martino A."/>
            <person name="Detter J.C."/>
            <person name="Durkin C."/>
            <person name="Falciatore A."/>
            <person name="Fournet J."/>
            <person name="Haruta M."/>
            <person name="Huysman M.J."/>
            <person name="Jenkins B.D."/>
            <person name="Jiroutova K."/>
            <person name="Jorgensen R.E."/>
            <person name="Joubert Y."/>
            <person name="Kaplan A."/>
            <person name="Kroger N."/>
            <person name="Kroth P.G."/>
            <person name="La Roche J."/>
            <person name="Lindquist E."/>
            <person name="Lommer M."/>
            <person name="Martin-Jezequel V."/>
            <person name="Lopez P.J."/>
            <person name="Lucas S."/>
            <person name="Mangogna M."/>
            <person name="McGinnis K."/>
            <person name="Medlin L.K."/>
            <person name="Montsant A."/>
            <person name="Oudot-Le Secq M.P."/>
            <person name="Napoli C."/>
            <person name="Obornik M."/>
            <person name="Parker M.S."/>
            <person name="Petit J.L."/>
            <person name="Porcel B.M."/>
            <person name="Poulsen N."/>
            <person name="Robison M."/>
            <person name="Rychlewski L."/>
            <person name="Rynearson T.A."/>
            <person name="Schmutz J."/>
            <person name="Shapiro H."/>
            <person name="Siaut M."/>
            <person name="Stanley M."/>
            <person name="Sussman M.R."/>
            <person name="Taylor A.R."/>
            <person name="Vardi A."/>
            <person name="von Dassow P."/>
            <person name="Vyverman W."/>
            <person name="Willis A."/>
            <person name="Wyrwicz L.S."/>
            <person name="Rokhsar D.S."/>
            <person name="Weissenbach J."/>
            <person name="Armbrust E.V."/>
            <person name="Green B.R."/>
            <person name="Van de Peer Y."/>
            <person name="Grigoriev I.V."/>
        </authorList>
    </citation>
    <scope>NUCLEOTIDE SEQUENCE [LARGE SCALE GENOMIC DNA]</scope>
    <source>
        <strain evidence="3 4">CCAP 1055/1</strain>
    </source>
</reference>
<dbReference type="PaxDb" id="2850-Phatr43482"/>
<feature type="compositionally biased region" description="Basic residues" evidence="1">
    <location>
        <begin position="1"/>
        <end position="11"/>
    </location>
</feature>
<dbReference type="RefSeq" id="XP_002177644.1">
    <property type="nucleotide sequence ID" value="XM_002177608.1"/>
</dbReference>
<evidence type="ECO:0000256" key="1">
    <source>
        <dbReference type="SAM" id="MobiDB-lite"/>
    </source>
</evidence>
<evidence type="ECO:0000313" key="3">
    <source>
        <dbReference type="EMBL" id="EEC50458.1"/>
    </source>
</evidence>
<evidence type="ECO:0000259" key="2">
    <source>
        <dbReference type="Pfam" id="PF00149"/>
    </source>
</evidence>
<evidence type="ECO:0000313" key="4">
    <source>
        <dbReference type="Proteomes" id="UP000000759"/>
    </source>
</evidence>
<dbReference type="Proteomes" id="UP000000759">
    <property type="component" value="Chromosome 2"/>
</dbReference>
<feature type="compositionally biased region" description="Low complexity" evidence="1">
    <location>
        <begin position="150"/>
        <end position="166"/>
    </location>
</feature>
<dbReference type="InterPro" id="IPR004843">
    <property type="entry name" value="Calcineurin-like_PHP"/>
</dbReference>
<organism evidence="3 4">
    <name type="scientific">Phaeodactylum tricornutum (strain CCAP 1055/1)</name>
    <dbReference type="NCBI Taxonomy" id="556484"/>
    <lineage>
        <taxon>Eukaryota</taxon>
        <taxon>Sar</taxon>
        <taxon>Stramenopiles</taxon>
        <taxon>Ochrophyta</taxon>
        <taxon>Bacillariophyta</taxon>
        <taxon>Bacillariophyceae</taxon>
        <taxon>Bacillariophycidae</taxon>
        <taxon>Naviculales</taxon>
        <taxon>Phaeodactylaceae</taxon>
        <taxon>Phaeodactylum</taxon>
    </lineage>
</organism>
<accession>B7FSD5</accession>
<feature type="compositionally biased region" description="Basic and acidic residues" evidence="1">
    <location>
        <begin position="115"/>
        <end position="130"/>
    </location>
</feature>
<dbReference type="KEGG" id="pti:PHATRDRAFT_43482"/>
<dbReference type="eggNOG" id="ENOG502S28V">
    <property type="taxonomic scope" value="Eukaryota"/>
</dbReference>
<dbReference type="GO" id="GO:0005737">
    <property type="term" value="C:cytoplasm"/>
    <property type="evidence" value="ECO:0007669"/>
    <property type="project" value="TreeGrafter"/>
</dbReference>
<dbReference type="STRING" id="556484.B7FSD5"/>
<dbReference type="PANTHER" id="PTHR42850:SF4">
    <property type="entry name" value="ZINC-DEPENDENT ENDOPOLYPHOSPHATASE"/>
    <property type="match status" value="1"/>
</dbReference>
<dbReference type="GO" id="GO:0000298">
    <property type="term" value="F:endopolyphosphatase activity"/>
    <property type="evidence" value="ECO:0007669"/>
    <property type="project" value="TreeGrafter"/>
</dbReference>
<feature type="compositionally biased region" description="Basic and acidic residues" evidence="1">
    <location>
        <begin position="468"/>
        <end position="478"/>
    </location>
</feature>
<sequence length="1225" mass="135920">MILLRRLHRTSRPNIPLRGKRKSGSDEETASDSNEDLGRKRLLSKDRAISALSQPNAPTQTPNTNNDSTNKQSTSKAASLLPSKKVKSDRQEDERTRIKKNNAPKASTVPLQSRSSDRRWKNSKRSREITPKVPNTAKAAYSSLLPPPLSGSNGSDDDSLSTGLSSWEEFLGKGKESSGSRTTPIVGRSQEKRSPSRVEARKREKSKEEQADESDNTDKHRNLPSILDLFPSALSTNPNERSASSSKVLSEDAGKSYTSLDGVLPVSDLFYRSSIPQAQRIDGSEQATNATDDGEESPYRRAVSQTPGKQEMAKKPSSTKKRSGRKMVRRGMEMLVGGVPINADPPQRNVDLCYDRLAADWATSISLNTREFGPLLHGASIPKVSLKERGLFCEYFCHAAMKWDVCPTDLQSIIDSHSKQISGFEVSAWKKTSAHLPGGKDLDKLAESISKDILSRLHEDSDTSDSMITKDTRHDGKSSGDGIPRIAAKLDLHAKDSRKQRSRRSKSKAYAQSKAKGFGKDKNGARRSKKEFVDTDALALYSNEFKIMAQPIGISKSDLESGGQGTQVFESVLRKAFETHPVLIEAIGEFHVDIYNCTIEGTGPDSSLYSVEFGVFPKKVIHQSEKPELLHKMIEALRFILDTDDSEDTLNSTLARIASEEYRWSPSIRERVALQFNDQNAPNQRLLYTVNAGVLEFEIGVSRAELESGGDGGEIFQSVLEKAIGGAMRNSLAGFHFSITHFTLDDHDDGTSLVSADVQMETSEPIARSENRLIEKNLRAALAQAFENGSIILNLAAEAKKEERWPKEVRDRVVEECLFEDDDGDEPVSGLGPVSYPFGATRVLLTEDNDEIGDTFEVDKNDYSQNDLFLGGGNDGVFFDYSEENAFRAPFRGQLGLRLVDAVTERAKQRQPRVIAIGDVHGCIDELQDLLRQCDYRPGDLVVFLGDLVCKGPDSISVVQMAREIGAFGVRGNHDFEVIRWHQAIKSGVDPPVVGSEHFHIASCLSKADMKWMNSLPWYLSSKELGSLFVHAGFVSGIRLAKQNPRLMMNMRSILPDGTVTSKFFNNWPWARLWDGPQTVLFGHDADRGLQQYEHAIGLDTGCVYGGRLTACILPEKRLVSLLINSKRYCDSKQSCQKTYCMSSVPGHSSSRVRDQDSISITENISLLTVFSVGEILTYGARHTHVAEALSNSFFAGVTIRESCYRFCRFLRKQNFQNKREGIKF</sequence>
<feature type="compositionally biased region" description="Low complexity" evidence="1">
    <location>
        <begin position="54"/>
        <end position="66"/>
    </location>
</feature>
<dbReference type="HOGENOM" id="CLU_278322_0_0_1"/>
<protein>
    <recommendedName>
        <fullName evidence="2">Calcineurin-like phosphoesterase domain-containing protein</fullName>
    </recommendedName>
</protein>
<feature type="region of interest" description="Disordered" evidence="1">
    <location>
        <begin position="1"/>
        <end position="252"/>
    </location>
</feature>
<feature type="compositionally biased region" description="Basic and acidic residues" evidence="1">
    <location>
        <begin position="86"/>
        <end position="96"/>
    </location>
</feature>
<name>B7FSD5_PHATC</name>
<dbReference type="AlphaFoldDB" id="B7FSD5"/>
<dbReference type="InterPro" id="IPR050126">
    <property type="entry name" value="Ap4A_hydrolase"/>
</dbReference>
<feature type="region of interest" description="Disordered" evidence="1">
    <location>
        <begin position="280"/>
        <end position="327"/>
    </location>
</feature>
<dbReference type="InterPro" id="IPR029052">
    <property type="entry name" value="Metallo-depent_PP-like"/>
</dbReference>
<dbReference type="InParanoid" id="B7FSD5"/>
<feature type="region of interest" description="Disordered" evidence="1">
    <location>
        <begin position="460"/>
        <end position="527"/>
    </location>
</feature>
<feature type="compositionally biased region" description="Basic and acidic residues" evidence="1">
    <location>
        <begin position="36"/>
        <end position="48"/>
    </location>
</feature>
<feature type="compositionally biased region" description="Polar residues" evidence="1">
    <location>
        <begin position="67"/>
        <end position="77"/>
    </location>
</feature>
<gene>
    <name evidence="3" type="ORF">PHATRDRAFT_43482</name>
</gene>
<dbReference type="GO" id="GO:0006798">
    <property type="term" value="P:polyphosphate catabolic process"/>
    <property type="evidence" value="ECO:0007669"/>
    <property type="project" value="TreeGrafter"/>
</dbReference>
<dbReference type="Gene3D" id="3.60.21.10">
    <property type="match status" value="1"/>
</dbReference>
<dbReference type="PANTHER" id="PTHR42850">
    <property type="entry name" value="METALLOPHOSPHOESTERASE"/>
    <property type="match status" value="1"/>
</dbReference>
<feature type="compositionally biased region" description="Basic and acidic residues" evidence="1">
    <location>
        <begin position="488"/>
        <end position="499"/>
    </location>
</feature>
<dbReference type="GeneID" id="7197537"/>
<dbReference type="Pfam" id="PF00149">
    <property type="entry name" value="Metallophos"/>
    <property type="match status" value="1"/>
</dbReference>
<keyword evidence="4" id="KW-1185">Reference proteome</keyword>
<feature type="domain" description="Calcineurin-like phosphoesterase" evidence="2">
    <location>
        <begin position="913"/>
        <end position="1084"/>
    </location>
</feature>